<accession>A0A7J6WB49</accession>
<evidence type="ECO:0000313" key="3">
    <source>
        <dbReference type="Proteomes" id="UP000554482"/>
    </source>
</evidence>
<evidence type="ECO:0008006" key="4">
    <source>
        <dbReference type="Google" id="ProtNLM"/>
    </source>
</evidence>
<comment type="caution">
    <text evidence="2">The sequence shown here is derived from an EMBL/GenBank/DDBJ whole genome shotgun (WGS) entry which is preliminary data.</text>
</comment>
<dbReference type="EMBL" id="JABWDY010019054">
    <property type="protein sequence ID" value="KAF5194193.1"/>
    <property type="molecule type" value="Genomic_DNA"/>
</dbReference>
<name>A0A7J6WB49_THATH</name>
<feature type="compositionally biased region" description="Polar residues" evidence="1">
    <location>
        <begin position="105"/>
        <end position="114"/>
    </location>
</feature>
<organism evidence="2 3">
    <name type="scientific">Thalictrum thalictroides</name>
    <name type="common">Rue-anemone</name>
    <name type="synonym">Anemone thalictroides</name>
    <dbReference type="NCBI Taxonomy" id="46969"/>
    <lineage>
        <taxon>Eukaryota</taxon>
        <taxon>Viridiplantae</taxon>
        <taxon>Streptophyta</taxon>
        <taxon>Embryophyta</taxon>
        <taxon>Tracheophyta</taxon>
        <taxon>Spermatophyta</taxon>
        <taxon>Magnoliopsida</taxon>
        <taxon>Ranunculales</taxon>
        <taxon>Ranunculaceae</taxon>
        <taxon>Thalictroideae</taxon>
        <taxon>Thalictrum</taxon>
    </lineage>
</organism>
<proteinExistence type="predicted"/>
<sequence>MKIQEDMPDSIWLEGPNLPGFWQEIHYPNFLYCSSCAMIGHSWDFCRKRNKVADIPKEHFNTKGAQQLKKTDTQNNSWKQAKIKQFYKPTGRMVGQIMEGETSGAKDSNGNEIPSPQLHPASDTLLTQSIQQVITHATTTEQAGVTSDNPFSVLEDL</sequence>
<reference evidence="2 3" key="1">
    <citation type="submission" date="2020-06" db="EMBL/GenBank/DDBJ databases">
        <title>Transcriptomic and genomic resources for Thalictrum thalictroides and T. hernandezii: Facilitating candidate gene discovery in an emerging model plant lineage.</title>
        <authorList>
            <person name="Arias T."/>
            <person name="Riano-Pachon D.M."/>
            <person name="Di Stilio V.S."/>
        </authorList>
    </citation>
    <scope>NUCLEOTIDE SEQUENCE [LARGE SCALE GENOMIC DNA]</scope>
    <source>
        <strain evidence="3">cv. WT478/WT964</strain>
        <tissue evidence="2">Leaves</tissue>
    </source>
</reference>
<keyword evidence="3" id="KW-1185">Reference proteome</keyword>
<gene>
    <name evidence="2" type="ORF">FRX31_016222</name>
</gene>
<evidence type="ECO:0000256" key="1">
    <source>
        <dbReference type="SAM" id="MobiDB-lite"/>
    </source>
</evidence>
<feature type="region of interest" description="Disordered" evidence="1">
    <location>
        <begin position="99"/>
        <end position="120"/>
    </location>
</feature>
<protein>
    <recommendedName>
        <fullName evidence="4">Zinc knuckle CX2CX4HX4C domain-containing protein</fullName>
    </recommendedName>
</protein>
<dbReference type="Proteomes" id="UP000554482">
    <property type="component" value="Unassembled WGS sequence"/>
</dbReference>
<evidence type="ECO:0000313" key="2">
    <source>
        <dbReference type="EMBL" id="KAF5194193.1"/>
    </source>
</evidence>
<dbReference type="AlphaFoldDB" id="A0A7J6WB49"/>